<protein>
    <submittedName>
        <fullName evidence="5">MarR family transcriptional regulator</fullName>
    </submittedName>
</protein>
<keyword evidence="6" id="KW-1185">Reference proteome</keyword>
<comment type="caution">
    <text evidence="5">The sequence shown here is derived from an EMBL/GenBank/DDBJ whole genome shotgun (WGS) entry which is preliminary data.</text>
</comment>
<dbReference type="SUPFAM" id="SSF46785">
    <property type="entry name" value="Winged helix' DNA-binding domain"/>
    <property type="match status" value="1"/>
</dbReference>
<evidence type="ECO:0000313" key="6">
    <source>
        <dbReference type="Proteomes" id="UP001203512"/>
    </source>
</evidence>
<dbReference type="PANTHER" id="PTHR42756">
    <property type="entry name" value="TRANSCRIPTIONAL REGULATOR, MARR"/>
    <property type="match status" value="1"/>
</dbReference>
<evidence type="ECO:0000259" key="4">
    <source>
        <dbReference type="PROSITE" id="PS50995"/>
    </source>
</evidence>
<name>A0ABT0DSJ6_9SPHN</name>
<dbReference type="InterPro" id="IPR023187">
    <property type="entry name" value="Tscrpt_reg_MarR-type_CS"/>
</dbReference>
<dbReference type="InterPro" id="IPR036388">
    <property type="entry name" value="WH-like_DNA-bd_sf"/>
</dbReference>
<dbReference type="InterPro" id="IPR000835">
    <property type="entry name" value="HTH_MarR-typ"/>
</dbReference>
<dbReference type="InterPro" id="IPR036390">
    <property type="entry name" value="WH_DNA-bd_sf"/>
</dbReference>
<dbReference type="Proteomes" id="UP001203512">
    <property type="component" value="Unassembled WGS sequence"/>
</dbReference>
<proteinExistence type="predicted"/>
<dbReference type="PROSITE" id="PS50995">
    <property type="entry name" value="HTH_MARR_2"/>
    <property type="match status" value="1"/>
</dbReference>
<keyword evidence="1" id="KW-0805">Transcription regulation</keyword>
<reference evidence="5 6" key="1">
    <citation type="submission" date="2022-04" db="EMBL/GenBank/DDBJ databases">
        <authorList>
            <person name="Huq M.A."/>
        </authorList>
    </citation>
    <scope>NUCLEOTIDE SEQUENCE [LARGE SCALE GENOMIC DNA]</scope>
    <source>
        <strain evidence="5 6">MAH-33</strain>
    </source>
</reference>
<dbReference type="PRINTS" id="PR00598">
    <property type="entry name" value="HTHMARR"/>
</dbReference>
<feature type="domain" description="HTH marR-type" evidence="4">
    <location>
        <begin position="1"/>
        <end position="156"/>
    </location>
</feature>
<dbReference type="Gene3D" id="1.10.10.10">
    <property type="entry name" value="Winged helix-like DNA-binding domain superfamily/Winged helix DNA-binding domain"/>
    <property type="match status" value="1"/>
</dbReference>
<accession>A0ABT0DSJ6</accession>
<dbReference type="PROSITE" id="PS01117">
    <property type="entry name" value="HTH_MARR_1"/>
    <property type="match status" value="1"/>
</dbReference>
<sequence length="175" mass="19715">MTKTLKTAVRKKKAPERPSAQQFTFGYLVHDVSRIRRTVMDLLMRPYGITRSQWSVLSTLSRAGNDGMMQVDLARLMEVGKVTVGGLIDRLEASGHVERRADANDRRAKRVFITEKGFEVIGLMIELAATMNRRILEGVSDADREVCEDVLLRVKQNLKDVLREQGGLSLIEGED</sequence>
<evidence type="ECO:0000256" key="1">
    <source>
        <dbReference type="ARBA" id="ARBA00023015"/>
    </source>
</evidence>
<evidence type="ECO:0000256" key="2">
    <source>
        <dbReference type="ARBA" id="ARBA00023125"/>
    </source>
</evidence>
<organism evidence="5 6">
    <name type="scientific">Sphingobium agri</name>
    <dbReference type="NCBI Taxonomy" id="2933566"/>
    <lineage>
        <taxon>Bacteria</taxon>
        <taxon>Pseudomonadati</taxon>
        <taxon>Pseudomonadota</taxon>
        <taxon>Alphaproteobacteria</taxon>
        <taxon>Sphingomonadales</taxon>
        <taxon>Sphingomonadaceae</taxon>
        <taxon>Sphingobium</taxon>
    </lineage>
</organism>
<dbReference type="PANTHER" id="PTHR42756:SF1">
    <property type="entry name" value="TRANSCRIPTIONAL REPRESSOR OF EMRAB OPERON"/>
    <property type="match status" value="1"/>
</dbReference>
<keyword evidence="3" id="KW-0804">Transcription</keyword>
<evidence type="ECO:0000313" key="5">
    <source>
        <dbReference type="EMBL" id="MCK0530079.1"/>
    </source>
</evidence>
<evidence type="ECO:0000256" key="3">
    <source>
        <dbReference type="ARBA" id="ARBA00023163"/>
    </source>
</evidence>
<keyword evidence="2" id="KW-0238">DNA-binding</keyword>
<gene>
    <name evidence="5" type="ORF">MU848_00610</name>
</gene>
<dbReference type="RefSeq" id="WP_201516643.1">
    <property type="nucleotide sequence ID" value="NZ_JALKHS010000002.1"/>
</dbReference>
<dbReference type="SMART" id="SM00347">
    <property type="entry name" value="HTH_MARR"/>
    <property type="match status" value="1"/>
</dbReference>
<dbReference type="Pfam" id="PF12802">
    <property type="entry name" value="MarR_2"/>
    <property type="match status" value="1"/>
</dbReference>
<dbReference type="EMBL" id="JALKHS010000002">
    <property type="protein sequence ID" value="MCK0530079.1"/>
    <property type="molecule type" value="Genomic_DNA"/>
</dbReference>